<comment type="caution">
    <text evidence="2">The sequence shown here is derived from an EMBL/GenBank/DDBJ whole genome shotgun (WGS) entry which is preliminary data.</text>
</comment>
<dbReference type="Gene3D" id="3.40.30.10">
    <property type="entry name" value="Glutaredoxin"/>
    <property type="match status" value="1"/>
</dbReference>
<evidence type="ECO:0000313" key="2">
    <source>
        <dbReference type="EMBL" id="MBL1408350.1"/>
    </source>
</evidence>
<feature type="domain" description="Thioredoxin" evidence="1">
    <location>
        <begin position="45"/>
        <end position="188"/>
    </location>
</feature>
<dbReference type="InterPro" id="IPR050553">
    <property type="entry name" value="Thioredoxin_ResA/DsbE_sf"/>
</dbReference>
<keyword evidence="3" id="KW-1185">Reference proteome</keyword>
<dbReference type="InterPro" id="IPR000866">
    <property type="entry name" value="AhpC/TSA"/>
</dbReference>
<dbReference type="EMBL" id="JAERTY010000003">
    <property type="protein sequence ID" value="MBL1408350.1"/>
    <property type="molecule type" value="Genomic_DNA"/>
</dbReference>
<gene>
    <name evidence="2" type="ORF">JKG61_06255</name>
</gene>
<dbReference type="PROSITE" id="PS51352">
    <property type="entry name" value="THIOREDOXIN_2"/>
    <property type="match status" value="1"/>
</dbReference>
<sequence>MKYILFLLGLIVGSFCSCSTKKHTIVDQVMGNALVDKDSLKITPIKIGDDVPNILWDMKFPLVSGNSDKVQYISLGDFKEKLIILDFWAIWCGSCIAAFPSNFALAEEFKEDLLLVPVSLNTEKEVRKFMVTNKNGKYLSESIIDKEILKQYFPHRFIPHYVWIFKGKLFSVTDSDQLNSKQVKDLIQGTVVSLRQKKDVFDFDIRDPFDRNWESLFEEKVVAKTTLSNFVDGIGSWGVGVYNGDSSIYRHSSVNRPLISIYNLAVKKPLNHFLNEALDKSRFEDLDNDPDWSRKNTYCYEYIVPSDIAEDRTREIIVNDLNSKLNLKCRFEKRIMDCYLIIYNSDWIEAENGLTDANIFKQSLDEISLSFNNRSKYDQNSYESAPILINERTTSKGFIPPPSNIIDIESFNAFMKPQGIMAISVKREIEVFILSDQ</sequence>
<dbReference type="PANTHER" id="PTHR42852">
    <property type="entry name" value="THIOL:DISULFIDE INTERCHANGE PROTEIN DSBE"/>
    <property type="match status" value="1"/>
</dbReference>
<reference evidence="2 3" key="1">
    <citation type="submission" date="2021-01" db="EMBL/GenBank/DDBJ databases">
        <title>C459-1 draft genome sequence.</title>
        <authorList>
            <person name="Zhang X.-F."/>
        </authorList>
    </citation>
    <scope>NUCLEOTIDE SEQUENCE [LARGE SCALE GENOMIC DNA]</scope>
    <source>
        <strain evidence="3">C459-1</strain>
    </source>
</reference>
<dbReference type="RefSeq" id="WP_202102123.1">
    <property type="nucleotide sequence ID" value="NZ_JAERTY010000003.1"/>
</dbReference>
<dbReference type="InterPro" id="IPR036249">
    <property type="entry name" value="Thioredoxin-like_sf"/>
</dbReference>
<evidence type="ECO:0000313" key="3">
    <source>
        <dbReference type="Proteomes" id="UP000625283"/>
    </source>
</evidence>
<protein>
    <submittedName>
        <fullName evidence="2">TlpA family protein disulfide reductase</fullName>
    </submittedName>
</protein>
<dbReference type="Proteomes" id="UP000625283">
    <property type="component" value="Unassembled WGS sequence"/>
</dbReference>
<dbReference type="PROSITE" id="PS51257">
    <property type="entry name" value="PROKAR_LIPOPROTEIN"/>
    <property type="match status" value="1"/>
</dbReference>
<dbReference type="InterPro" id="IPR013766">
    <property type="entry name" value="Thioredoxin_domain"/>
</dbReference>
<evidence type="ECO:0000259" key="1">
    <source>
        <dbReference type="PROSITE" id="PS51352"/>
    </source>
</evidence>
<accession>A0ABS1R0Z4</accession>
<proteinExistence type="predicted"/>
<name>A0ABS1R0Z4_9SPHI</name>
<organism evidence="2 3">
    <name type="scientific">Sphingobacterium faecale</name>
    <dbReference type="NCBI Taxonomy" id="2803775"/>
    <lineage>
        <taxon>Bacteria</taxon>
        <taxon>Pseudomonadati</taxon>
        <taxon>Bacteroidota</taxon>
        <taxon>Sphingobacteriia</taxon>
        <taxon>Sphingobacteriales</taxon>
        <taxon>Sphingobacteriaceae</taxon>
        <taxon>Sphingobacterium</taxon>
    </lineage>
</organism>
<dbReference type="CDD" id="cd02966">
    <property type="entry name" value="TlpA_like_family"/>
    <property type="match status" value="1"/>
</dbReference>
<dbReference type="PANTHER" id="PTHR42852:SF17">
    <property type="entry name" value="THIOREDOXIN-LIKE PROTEIN HI_1115"/>
    <property type="match status" value="1"/>
</dbReference>
<dbReference type="Pfam" id="PF00578">
    <property type="entry name" value="AhpC-TSA"/>
    <property type="match status" value="1"/>
</dbReference>
<dbReference type="SUPFAM" id="SSF52833">
    <property type="entry name" value="Thioredoxin-like"/>
    <property type="match status" value="1"/>
</dbReference>